<name>A0ABW3NTW5_9FLAO</name>
<accession>A0ABW3NTW5</accession>
<dbReference type="Pfam" id="PF10988">
    <property type="entry name" value="DUF2807"/>
    <property type="match status" value="1"/>
</dbReference>
<protein>
    <submittedName>
        <fullName evidence="3">GIN domain-containing protein</fullName>
    </submittedName>
</protein>
<keyword evidence="1" id="KW-0732">Signal</keyword>
<dbReference type="InterPro" id="IPR021255">
    <property type="entry name" value="DUF2807"/>
</dbReference>
<feature type="chain" id="PRO_5046990791" evidence="1">
    <location>
        <begin position="19"/>
        <end position="185"/>
    </location>
</feature>
<evidence type="ECO:0000256" key="1">
    <source>
        <dbReference type="SAM" id="SignalP"/>
    </source>
</evidence>
<evidence type="ECO:0000313" key="4">
    <source>
        <dbReference type="Proteomes" id="UP001597131"/>
    </source>
</evidence>
<organism evidence="3 4">
    <name type="scientific">Salegentibacter chungangensis</name>
    <dbReference type="NCBI Taxonomy" id="1335724"/>
    <lineage>
        <taxon>Bacteria</taxon>
        <taxon>Pseudomonadati</taxon>
        <taxon>Bacteroidota</taxon>
        <taxon>Flavobacteriia</taxon>
        <taxon>Flavobacteriales</taxon>
        <taxon>Flavobacteriaceae</taxon>
        <taxon>Salegentibacter</taxon>
    </lineage>
</organism>
<feature type="signal peptide" evidence="1">
    <location>
        <begin position="1"/>
        <end position="18"/>
    </location>
</feature>
<evidence type="ECO:0000313" key="3">
    <source>
        <dbReference type="EMBL" id="MFD1095912.1"/>
    </source>
</evidence>
<keyword evidence="4" id="KW-1185">Reference proteome</keyword>
<sequence length="185" mass="20272">MKKLFLLTILFISGAAFAQQQVSLEAFKALKSEVDANIQIVKSDVYKIEYSGNTELAEKIKVEVGGQEWSKKVTNSGVVINSDNLTISSKEAGISFKDLVVKVYVPELKVVSLSEGGRITMDNEFSKTDNFVLSISNGAVADFSNIDFNSLVVSSDSDSELLYKSVKNMVSSNKNGSRIVINRDR</sequence>
<gene>
    <name evidence="3" type="ORF">ACFQ3Q_09140</name>
</gene>
<dbReference type="RefSeq" id="WP_380745027.1">
    <property type="nucleotide sequence ID" value="NZ_JBHTLI010000001.1"/>
</dbReference>
<dbReference type="EMBL" id="JBHTLI010000001">
    <property type="protein sequence ID" value="MFD1095912.1"/>
    <property type="molecule type" value="Genomic_DNA"/>
</dbReference>
<evidence type="ECO:0000259" key="2">
    <source>
        <dbReference type="Pfam" id="PF10988"/>
    </source>
</evidence>
<feature type="domain" description="Putative auto-transporter adhesin head GIN" evidence="2">
    <location>
        <begin position="26"/>
        <end position="161"/>
    </location>
</feature>
<reference evidence="4" key="1">
    <citation type="journal article" date="2019" name="Int. J. Syst. Evol. Microbiol.">
        <title>The Global Catalogue of Microorganisms (GCM) 10K type strain sequencing project: providing services to taxonomists for standard genome sequencing and annotation.</title>
        <authorList>
            <consortium name="The Broad Institute Genomics Platform"/>
            <consortium name="The Broad Institute Genome Sequencing Center for Infectious Disease"/>
            <person name="Wu L."/>
            <person name="Ma J."/>
        </authorList>
    </citation>
    <scope>NUCLEOTIDE SEQUENCE [LARGE SCALE GENOMIC DNA]</scope>
    <source>
        <strain evidence="4">CCUG 64793</strain>
    </source>
</reference>
<dbReference type="Gene3D" id="2.160.20.120">
    <property type="match status" value="1"/>
</dbReference>
<proteinExistence type="predicted"/>
<comment type="caution">
    <text evidence="3">The sequence shown here is derived from an EMBL/GenBank/DDBJ whole genome shotgun (WGS) entry which is preliminary data.</text>
</comment>
<dbReference type="Proteomes" id="UP001597131">
    <property type="component" value="Unassembled WGS sequence"/>
</dbReference>